<dbReference type="KEGG" id="egt:105950675"/>
<reference evidence="4 5" key="1">
    <citation type="journal article" date="2013" name="Proc. Natl. Acad. Sci. U.S.A.">
        <title>Fine-scale variation in meiotic recombination in Mimulus inferred from population shotgun sequencing.</title>
        <authorList>
            <person name="Hellsten U."/>
            <person name="Wright K.M."/>
            <person name="Jenkins J."/>
            <person name="Shu S."/>
            <person name="Yuan Y."/>
            <person name="Wessler S.R."/>
            <person name="Schmutz J."/>
            <person name="Willis J.H."/>
            <person name="Rokhsar D.S."/>
        </authorList>
    </citation>
    <scope>NUCLEOTIDE SEQUENCE [LARGE SCALE GENOMIC DNA]</scope>
    <source>
        <strain evidence="5">cv. DUN x IM62</strain>
    </source>
</reference>
<dbReference type="PhylomeDB" id="A0A022PTE1"/>
<dbReference type="PANTHER" id="PTHR31623:SF105">
    <property type="entry name" value="VINORINE SYNTHASE-LIKE"/>
    <property type="match status" value="1"/>
</dbReference>
<keyword evidence="5" id="KW-1185">Reference proteome</keyword>
<dbReference type="InterPro" id="IPR023213">
    <property type="entry name" value="CAT-like_dom_sf"/>
</dbReference>
<protein>
    <submittedName>
        <fullName evidence="4">Uncharacterized protein</fullName>
    </submittedName>
</protein>
<dbReference type="OMA" id="YDHEEAR"/>
<accession>A0A022PTE1</accession>
<keyword evidence="2" id="KW-0808">Transferase</keyword>
<comment type="similarity">
    <text evidence="1">Belongs to the plant acyltransferase family.</text>
</comment>
<dbReference type="EMBL" id="KI632373">
    <property type="protein sequence ID" value="EYU17500.1"/>
    <property type="molecule type" value="Genomic_DNA"/>
</dbReference>
<dbReference type="PANTHER" id="PTHR31623">
    <property type="entry name" value="F21J9.9"/>
    <property type="match status" value="1"/>
</dbReference>
<dbReference type="Gene3D" id="3.30.559.10">
    <property type="entry name" value="Chloramphenicol acetyltransferase-like domain"/>
    <property type="match status" value="2"/>
</dbReference>
<dbReference type="eggNOG" id="ENOG502QYCI">
    <property type="taxonomic scope" value="Eukaryota"/>
</dbReference>
<dbReference type="OrthoDB" id="894625at2759"/>
<evidence type="ECO:0000256" key="3">
    <source>
        <dbReference type="ARBA" id="ARBA00023315"/>
    </source>
</evidence>
<evidence type="ECO:0000313" key="5">
    <source>
        <dbReference type="Proteomes" id="UP000030748"/>
    </source>
</evidence>
<gene>
    <name evidence="4" type="ORF">MIMGU_mgv1a020906mg</name>
</gene>
<dbReference type="Proteomes" id="UP000030748">
    <property type="component" value="Unassembled WGS sequence"/>
</dbReference>
<name>A0A022PTE1_ERYGU</name>
<dbReference type="Pfam" id="PF02458">
    <property type="entry name" value="Transferase"/>
    <property type="match status" value="1"/>
</dbReference>
<organism evidence="4 5">
    <name type="scientific">Erythranthe guttata</name>
    <name type="common">Yellow monkey flower</name>
    <name type="synonym">Mimulus guttatus</name>
    <dbReference type="NCBI Taxonomy" id="4155"/>
    <lineage>
        <taxon>Eukaryota</taxon>
        <taxon>Viridiplantae</taxon>
        <taxon>Streptophyta</taxon>
        <taxon>Embryophyta</taxon>
        <taxon>Tracheophyta</taxon>
        <taxon>Spermatophyta</taxon>
        <taxon>Magnoliopsida</taxon>
        <taxon>eudicotyledons</taxon>
        <taxon>Gunneridae</taxon>
        <taxon>Pentapetalae</taxon>
        <taxon>asterids</taxon>
        <taxon>lamiids</taxon>
        <taxon>Lamiales</taxon>
        <taxon>Phrymaceae</taxon>
        <taxon>Erythranthe</taxon>
    </lineage>
</organism>
<sequence length="490" mass="54399">MEGEIISSENIKPSSPTPHDHKIHNYSLLDQIVPPIFVPFVLYYPNLDNIITDDFVSRTTLILKQSLSTTLSLFYPLAGRIKDTLSIDCNDEGILLVVVKFKENLSDFLKKPDPKACRAHIPNQLTWAEPGPGSRVAMLQVNYFECGGIAIGSLFLHKLVDGVAIGTFMKAWAAAAALGGGAAVEGNPVIPEFTAQSFFPHNESLQREDYLFSAMRRYFKIGKTVMRRYVFDSLAISKLRAQILSSSPENLERRRPSRVEIVSALLWKCFIIASSSKNNSISDNNNNNGNDRNSISLVTHGVNMRRKSDPPFSEHSFGNFVWLVPAAADVDNGDGDLMEHLFGKVRSAISKVDVDFVKKMQGGGELGFAGYCENLRETEFPEKADYLAISSWCNFGLYDIDFGWGNPVWMSKCDAGSDTEWPFINVLWLMDTSGGDGVEAWLTLDEKCFAAFDEIKELHELALVDPSPLSSDIHHGQEEIIVTNGVDLIS</sequence>
<evidence type="ECO:0000256" key="2">
    <source>
        <dbReference type="ARBA" id="ARBA00022679"/>
    </source>
</evidence>
<keyword evidence="3" id="KW-0012">Acyltransferase</keyword>
<evidence type="ECO:0000313" key="4">
    <source>
        <dbReference type="EMBL" id="EYU17500.1"/>
    </source>
</evidence>
<proteinExistence type="inferred from homology"/>
<dbReference type="GO" id="GO:0016746">
    <property type="term" value="F:acyltransferase activity"/>
    <property type="evidence" value="ECO:0007669"/>
    <property type="project" value="UniProtKB-KW"/>
</dbReference>
<evidence type="ECO:0000256" key="1">
    <source>
        <dbReference type="ARBA" id="ARBA00009861"/>
    </source>
</evidence>
<dbReference type="AlphaFoldDB" id="A0A022PTE1"/>